<dbReference type="InterPro" id="IPR017853">
    <property type="entry name" value="GH"/>
</dbReference>
<comment type="caution">
    <text evidence="2">The sequence shown here is derived from an EMBL/GenBank/DDBJ whole genome shotgun (WGS) entry which is preliminary data.</text>
</comment>
<keyword evidence="1" id="KW-0732">Signal</keyword>
<dbReference type="GO" id="GO:0005975">
    <property type="term" value="P:carbohydrate metabolic process"/>
    <property type="evidence" value="ECO:0007669"/>
    <property type="project" value="InterPro"/>
</dbReference>
<dbReference type="GO" id="GO:0004553">
    <property type="term" value="F:hydrolase activity, hydrolyzing O-glycosyl compounds"/>
    <property type="evidence" value="ECO:0007669"/>
    <property type="project" value="InterPro"/>
</dbReference>
<keyword evidence="3" id="KW-1185">Reference proteome</keyword>
<feature type="chain" id="PRO_5040155240" evidence="1">
    <location>
        <begin position="18"/>
        <end position="57"/>
    </location>
</feature>
<dbReference type="Pfam" id="PF00232">
    <property type="entry name" value="Glyco_hydro_1"/>
    <property type="match status" value="1"/>
</dbReference>
<dbReference type="InterPro" id="IPR001360">
    <property type="entry name" value="Glyco_hydro_1"/>
</dbReference>
<organism evidence="2 3">
    <name type="scientific">Acanthoscelides obtectus</name>
    <name type="common">Bean weevil</name>
    <name type="synonym">Bruchus obtectus</name>
    <dbReference type="NCBI Taxonomy" id="200917"/>
    <lineage>
        <taxon>Eukaryota</taxon>
        <taxon>Metazoa</taxon>
        <taxon>Ecdysozoa</taxon>
        <taxon>Arthropoda</taxon>
        <taxon>Hexapoda</taxon>
        <taxon>Insecta</taxon>
        <taxon>Pterygota</taxon>
        <taxon>Neoptera</taxon>
        <taxon>Endopterygota</taxon>
        <taxon>Coleoptera</taxon>
        <taxon>Polyphaga</taxon>
        <taxon>Cucujiformia</taxon>
        <taxon>Chrysomeloidea</taxon>
        <taxon>Chrysomelidae</taxon>
        <taxon>Bruchinae</taxon>
        <taxon>Bruchini</taxon>
        <taxon>Acanthoscelides</taxon>
    </lineage>
</organism>
<dbReference type="PROSITE" id="PS00653">
    <property type="entry name" value="GLYCOSYL_HYDROL_F1_2"/>
    <property type="match status" value="1"/>
</dbReference>
<gene>
    <name evidence="2" type="ORF">ACAOBT_LOCUS23172</name>
</gene>
<evidence type="ECO:0000313" key="2">
    <source>
        <dbReference type="EMBL" id="CAH1996368.1"/>
    </source>
</evidence>
<proteinExistence type="predicted"/>
<evidence type="ECO:0000256" key="1">
    <source>
        <dbReference type="SAM" id="SignalP"/>
    </source>
</evidence>
<dbReference type="AlphaFoldDB" id="A0A9P0LMD4"/>
<dbReference type="OrthoDB" id="65569at2759"/>
<dbReference type="Proteomes" id="UP001152888">
    <property type="component" value="Unassembled WGS sequence"/>
</dbReference>
<sequence>MYRFILALVLLVCEGTSRKIPKDFKFGTSTAAFQVEGAWNVSGRSTRKVSKLKCRRD</sequence>
<dbReference type="Gene3D" id="3.20.20.80">
    <property type="entry name" value="Glycosidases"/>
    <property type="match status" value="1"/>
</dbReference>
<protein>
    <submittedName>
        <fullName evidence="2">Uncharacterized protein</fullName>
    </submittedName>
</protein>
<dbReference type="InterPro" id="IPR033132">
    <property type="entry name" value="GH_1_N_CS"/>
</dbReference>
<accession>A0A9P0LMD4</accession>
<dbReference type="EMBL" id="CAKOFQ010007258">
    <property type="protein sequence ID" value="CAH1996368.1"/>
    <property type="molecule type" value="Genomic_DNA"/>
</dbReference>
<reference evidence="2" key="1">
    <citation type="submission" date="2022-03" db="EMBL/GenBank/DDBJ databases">
        <authorList>
            <person name="Sayadi A."/>
        </authorList>
    </citation>
    <scope>NUCLEOTIDE SEQUENCE</scope>
</reference>
<evidence type="ECO:0000313" key="3">
    <source>
        <dbReference type="Proteomes" id="UP001152888"/>
    </source>
</evidence>
<name>A0A9P0LMD4_ACAOB</name>
<feature type="signal peptide" evidence="1">
    <location>
        <begin position="1"/>
        <end position="17"/>
    </location>
</feature>
<dbReference type="SUPFAM" id="SSF51445">
    <property type="entry name" value="(Trans)glycosidases"/>
    <property type="match status" value="1"/>
</dbReference>